<feature type="domain" description="4Fe-4S ferredoxin-type" evidence="7">
    <location>
        <begin position="66"/>
        <end position="95"/>
    </location>
</feature>
<keyword evidence="2 6" id="KW-0479">Metal-binding</keyword>
<reference evidence="8 9" key="1">
    <citation type="journal article" date="2006" name="Nat. Biotechnol.">
        <title>Complete genome of the mutualistic, N2-fixing grass endophyte Azoarcus sp. strain BH72.</title>
        <authorList>
            <person name="Krause A."/>
            <person name="Ramakumar A."/>
            <person name="Bartels D."/>
            <person name="Battistoni F."/>
            <person name="Bekel T."/>
            <person name="Boch J."/>
            <person name="Boehm M."/>
            <person name="Friedrich F."/>
            <person name="Hurek T."/>
            <person name="Krause L."/>
            <person name="Linke B."/>
            <person name="McHardy A.C."/>
            <person name="Sarkar A."/>
            <person name="Schneiker S."/>
            <person name="Syed A.A."/>
            <person name="Thauer R."/>
            <person name="Vorhoelter F.-J."/>
            <person name="Weidner S."/>
            <person name="Puehler A."/>
            <person name="Reinhold-Hurek B."/>
            <person name="Kaiser O."/>
            <person name="Goesmann A."/>
        </authorList>
    </citation>
    <scope>NUCLEOTIDE SEQUENCE [LARGE SCALE GENOMIC DNA]</scope>
    <source>
        <strain evidence="8 9">BH72</strain>
    </source>
</reference>
<comment type="cofactor">
    <cofactor evidence="6">
        <name>[4Fe-4S] cluster</name>
        <dbReference type="ChEBI" id="CHEBI:49883"/>
    </cofactor>
    <text evidence="6">Binds 2 [4Fe-4S] clusters.</text>
</comment>
<dbReference type="RefSeq" id="WP_011764735.1">
    <property type="nucleotide sequence ID" value="NC_008702.1"/>
</dbReference>
<dbReference type="PIRSF" id="PIRSF000139">
    <property type="entry name" value="Glc_ox_4Fe-4S"/>
    <property type="match status" value="1"/>
</dbReference>
<dbReference type="Gene3D" id="1.10.1060.10">
    <property type="entry name" value="Alpha-helical ferredoxin"/>
    <property type="match status" value="1"/>
</dbReference>
<comment type="catalytic activity">
    <reaction evidence="6">
        <text>(R)-lactate + A = pyruvate + AH2</text>
        <dbReference type="Rhea" id="RHEA:15089"/>
        <dbReference type="ChEBI" id="CHEBI:13193"/>
        <dbReference type="ChEBI" id="CHEBI:15361"/>
        <dbReference type="ChEBI" id="CHEBI:16004"/>
        <dbReference type="ChEBI" id="CHEBI:17499"/>
    </reaction>
</comment>
<accession>A1K463</accession>
<dbReference type="HOGENOM" id="CLU_023081_0_0_4"/>
<dbReference type="InterPro" id="IPR004017">
    <property type="entry name" value="Cys_rich_dom"/>
</dbReference>
<dbReference type="NCBIfam" id="NF008434">
    <property type="entry name" value="PRK11274.1"/>
    <property type="match status" value="1"/>
</dbReference>
<keyword evidence="6" id="KW-0249">Electron transport</keyword>
<sequence>MQTQLADFIRDTPEGREADEILRKCVHCGFCTATCPTYQLLGDELDGPRGRIYLIKQLLEGQPVTEKTRLHLDRCLTCRACETTCPSGVHYSRLADIGRHLVEQRVPRRGADRAARWVLRELVPRAAVFGAALKAGRSVRGMLPATLRDKVPMVRAPGPWPRPRHARRMYALAGCAQPAMAPSINAATARVLDSLGISLLEAPSAGCCGAVRFHLHDHDGARAEARRNIDAWWPAIEGGEVEGLVMTASGCGVQVKDYGHLLQHDPAYSAKAARIAALTRDVAEVVSAQEASLKALLRSKTGGETAVAWHAPCTLQHGLKIRGAVEQLLGAAGFRLTPVRDAHLCCGSAGTYSLLQPEIAQQLRENKLAALGEGGAPLILSANIGCITHLQAGTATPVRHWIEAIDARLNGFPI</sequence>
<evidence type="ECO:0000313" key="8">
    <source>
        <dbReference type="EMBL" id="CAL93618.1"/>
    </source>
</evidence>
<evidence type="ECO:0000256" key="1">
    <source>
        <dbReference type="ARBA" id="ARBA00022485"/>
    </source>
</evidence>
<evidence type="ECO:0000256" key="6">
    <source>
        <dbReference type="PIRNR" id="PIRNR000139"/>
    </source>
</evidence>
<dbReference type="PROSITE" id="PS51379">
    <property type="entry name" value="4FE4S_FER_2"/>
    <property type="match status" value="2"/>
</dbReference>
<dbReference type="Pfam" id="PF02754">
    <property type="entry name" value="CCG"/>
    <property type="match status" value="2"/>
</dbReference>
<dbReference type="eggNOG" id="COG0247">
    <property type="taxonomic scope" value="Bacteria"/>
</dbReference>
<keyword evidence="4 6" id="KW-0408">Iron</keyword>
<dbReference type="EC" id="1.1.99.14" evidence="6"/>
<dbReference type="GO" id="GO:0051539">
    <property type="term" value="F:4 iron, 4 sulfur cluster binding"/>
    <property type="evidence" value="ECO:0007669"/>
    <property type="project" value="UniProtKB-UniRule"/>
</dbReference>
<evidence type="ECO:0000256" key="5">
    <source>
        <dbReference type="ARBA" id="ARBA00023014"/>
    </source>
</evidence>
<dbReference type="PROSITE" id="PS00198">
    <property type="entry name" value="4FE4S_FER_1"/>
    <property type="match status" value="1"/>
</dbReference>
<keyword evidence="5 6" id="KW-0411">Iron-sulfur</keyword>
<dbReference type="InterPro" id="IPR009051">
    <property type="entry name" value="Helical_ferredxn"/>
</dbReference>
<evidence type="ECO:0000313" key="9">
    <source>
        <dbReference type="Proteomes" id="UP000002588"/>
    </source>
</evidence>
<feature type="domain" description="4Fe-4S ferredoxin-type" evidence="7">
    <location>
        <begin position="14"/>
        <end position="47"/>
    </location>
</feature>
<dbReference type="InterPro" id="IPR012257">
    <property type="entry name" value="Glc_ox_4Fe-4S"/>
</dbReference>
<keyword evidence="1 6" id="KW-0004">4Fe-4S</keyword>
<dbReference type="GO" id="GO:0046872">
    <property type="term" value="F:metal ion binding"/>
    <property type="evidence" value="ECO:0007669"/>
    <property type="project" value="UniProtKB-UniRule"/>
</dbReference>
<dbReference type="STRING" id="62928.azo1001"/>
<dbReference type="PANTHER" id="PTHR32479">
    <property type="entry name" value="GLYCOLATE OXIDASE IRON-SULFUR SUBUNIT"/>
    <property type="match status" value="1"/>
</dbReference>
<dbReference type="InterPro" id="IPR017896">
    <property type="entry name" value="4Fe4S_Fe-S-bd"/>
</dbReference>
<keyword evidence="6" id="KW-0813">Transport</keyword>
<dbReference type="FunFam" id="1.10.1060.10:FF:000012">
    <property type="entry name" value="Glycolate oxidase iron-sulfur subunit"/>
    <property type="match status" value="1"/>
</dbReference>
<evidence type="ECO:0000256" key="4">
    <source>
        <dbReference type="ARBA" id="ARBA00023004"/>
    </source>
</evidence>
<name>A1K463_AZOSB</name>
<evidence type="ECO:0000256" key="2">
    <source>
        <dbReference type="ARBA" id="ARBA00022723"/>
    </source>
</evidence>
<proteinExistence type="predicted"/>
<dbReference type="Proteomes" id="UP000002588">
    <property type="component" value="Chromosome"/>
</dbReference>
<keyword evidence="9" id="KW-1185">Reference proteome</keyword>
<dbReference type="InterPro" id="IPR017900">
    <property type="entry name" value="4Fe4S_Fe_S_CS"/>
</dbReference>
<dbReference type="AlphaFoldDB" id="A1K463"/>
<comment type="function">
    <text evidence="6">Component of a complex that catalyzes the oxidation of glycolate to glyoxylate.</text>
</comment>
<gene>
    <name evidence="8" type="primary">glcF</name>
    <name evidence="8" type="ordered locus">azo1001</name>
</gene>
<dbReference type="SUPFAM" id="SSF54862">
    <property type="entry name" value="4Fe-4S ferredoxins"/>
    <property type="match status" value="1"/>
</dbReference>
<evidence type="ECO:0000259" key="7">
    <source>
        <dbReference type="PROSITE" id="PS51379"/>
    </source>
</evidence>
<protein>
    <recommendedName>
        <fullName evidence="6">Glycolate oxidase iron-sulfur subunit</fullName>
        <ecNumber evidence="6">1.1.99.14</ecNumber>
    </recommendedName>
</protein>
<dbReference type="Pfam" id="PF13183">
    <property type="entry name" value="Fer4_8"/>
    <property type="match status" value="1"/>
</dbReference>
<dbReference type="GO" id="GO:0019154">
    <property type="term" value="F:glycolate dehydrogenase activity"/>
    <property type="evidence" value="ECO:0007669"/>
    <property type="project" value="UniProtKB-EC"/>
</dbReference>
<evidence type="ECO:0000256" key="3">
    <source>
        <dbReference type="ARBA" id="ARBA00022737"/>
    </source>
</evidence>
<organism evidence="8 9">
    <name type="scientific">Azoarcus sp. (strain BH72)</name>
    <dbReference type="NCBI Taxonomy" id="418699"/>
    <lineage>
        <taxon>Bacteria</taxon>
        <taxon>Pseudomonadati</taxon>
        <taxon>Pseudomonadota</taxon>
        <taxon>Betaproteobacteria</taxon>
        <taxon>Rhodocyclales</taxon>
        <taxon>Zoogloeaceae</taxon>
        <taxon>Azoarcus</taxon>
    </lineage>
</organism>
<comment type="catalytic activity">
    <reaction evidence="6">
        <text>glycolate + A = glyoxylate + AH2</text>
        <dbReference type="Rhea" id="RHEA:21264"/>
        <dbReference type="ChEBI" id="CHEBI:13193"/>
        <dbReference type="ChEBI" id="CHEBI:17499"/>
        <dbReference type="ChEBI" id="CHEBI:29805"/>
        <dbReference type="ChEBI" id="CHEBI:36655"/>
        <dbReference type="EC" id="1.1.99.14"/>
    </reaction>
</comment>
<keyword evidence="3" id="KW-0677">Repeat</keyword>
<dbReference type="PANTHER" id="PTHR32479:SF17">
    <property type="entry name" value="GLYCOLATE OXIDASE IRON-SULFUR SUBUNIT"/>
    <property type="match status" value="1"/>
</dbReference>
<dbReference type="KEGG" id="azo:azo1001"/>
<dbReference type="EMBL" id="AM406670">
    <property type="protein sequence ID" value="CAL93618.1"/>
    <property type="molecule type" value="Genomic_DNA"/>
</dbReference>